<dbReference type="Pfam" id="PF23353">
    <property type="entry name" value="BBS2_hp"/>
    <property type="match status" value="1"/>
</dbReference>
<dbReference type="InterPro" id="IPR055379">
    <property type="entry name" value="BBS2_pf_dom"/>
</dbReference>
<dbReference type="EMBL" id="JAPWTJ010000266">
    <property type="protein sequence ID" value="KAJ8980337.1"/>
    <property type="molecule type" value="Genomic_DNA"/>
</dbReference>
<dbReference type="PANTHER" id="PTHR32465">
    <property type="entry name" value="BARDET-BIEDL SYNDROME 2 PROTEIN"/>
    <property type="match status" value="1"/>
</dbReference>
<sequence length="372" mass="42800">MLLMELKHYEVNNKFNEDVVYETDSFENRGVIPANTRLQMEIKANDMAKKPHVQISLSTNNSTIIKSVVIFAEGIFKGETHIVHPQASKLCPDLSVSLFLPKDTPIDIHVKAMVGYPNTVQFHIFEITRQLPRFSMYSLIPTPESNMPEGYVQFKVNERLERICMWINQNFLLESDIDVQPGHTLTISFKCLRNGLPLVLNFEKSGNFKFYTDSMLLASDLIQSMTSYLNIDTLKSVAVFPDEEKCLKLLIDNLSNMEDANLRLGADFTQKLREIGTLVIQAEDSRLCNETEMISFYHELMKLNEDMINEHNIRLRNYTEGVNTMKQINAFLQKTSRLRVGQKSSDILNHCRNAIKTNNIEELINIIRRGET</sequence>
<dbReference type="Pfam" id="PF14782">
    <property type="entry name" value="BBS2_GAE"/>
    <property type="match status" value="1"/>
</dbReference>
<dbReference type="InterPro" id="IPR029333">
    <property type="entry name" value="BBS2_GAE_dom"/>
</dbReference>
<evidence type="ECO:0000259" key="3">
    <source>
        <dbReference type="Pfam" id="PF23353"/>
    </source>
</evidence>
<comment type="caution">
    <text evidence="4">The sequence shown here is derived from an EMBL/GenBank/DDBJ whole genome shotgun (WGS) entry which is preliminary data.</text>
</comment>
<evidence type="ECO:0000313" key="4">
    <source>
        <dbReference type="EMBL" id="KAJ8980337.1"/>
    </source>
</evidence>
<protein>
    <submittedName>
        <fullName evidence="4">Uncharacterized protein</fullName>
    </submittedName>
</protein>
<organism evidence="4 5">
    <name type="scientific">Molorchus minor</name>
    <dbReference type="NCBI Taxonomy" id="1323400"/>
    <lineage>
        <taxon>Eukaryota</taxon>
        <taxon>Metazoa</taxon>
        <taxon>Ecdysozoa</taxon>
        <taxon>Arthropoda</taxon>
        <taxon>Hexapoda</taxon>
        <taxon>Insecta</taxon>
        <taxon>Pterygota</taxon>
        <taxon>Neoptera</taxon>
        <taxon>Endopterygota</taxon>
        <taxon>Coleoptera</taxon>
        <taxon>Polyphaga</taxon>
        <taxon>Cucujiformia</taxon>
        <taxon>Chrysomeloidea</taxon>
        <taxon>Cerambycidae</taxon>
        <taxon>Lamiinae</taxon>
        <taxon>Monochamini</taxon>
        <taxon>Molorchus</taxon>
    </lineage>
</organism>
<proteinExistence type="predicted"/>
<dbReference type="InterPro" id="IPR016616">
    <property type="entry name" value="Bardet-Biedl_syndrome_2_prot"/>
</dbReference>
<feature type="domain" description="BBS2 GAE" evidence="1">
    <location>
        <begin position="49"/>
        <end position="134"/>
    </location>
</feature>
<reference evidence="4" key="1">
    <citation type="journal article" date="2023" name="Insect Mol. Biol.">
        <title>Genome sequencing provides insights into the evolution of gene families encoding plant cell wall-degrading enzymes in longhorned beetles.</title>
        <authorList>
            <person name="Shin N.R."/>
            <person name="Okamura Y."/>
            <person name="Kirsch R."/>
            <person name="Pauchet Y."/>
        </authorList>
    </citation>
    <scope>NUCLEOTIDE SEQUENCE</scope>
    <source>
        <strain evidence="4">MMC_N1</strain>
    </source>
</reference>
<name>A0ABQ9JR03_9CUCU</name>
<keyword evidence="5" id="KW-1185">Reference proteome</keyword>
<evidence type="ECO:0000313" key="5">
    <source>
        <dbReference type="Proteomes" id="UP001162164"/>
    </source>
</evidence>
<dbReference type="InterPro" id="IPR055380">
    <property type="entry name" value="BBS2_hp_dom"/>
</dbReference>
<accession>A0ABQ9JR03</accession>
<dbReference type="Proteomes" id="UP001162164">
    <property type="component" value="Unassembled WGS sequence"/>
</dbReference>
<evidence type="ECO:0000259" key="2">
    <source>
        <dbReference type="Pfam" id="PF23350"/>
    </source>
</evidence>
<evidence type="ECO:0000259" key="1">
    <source>
        <dbReference type="Pfam" id="PF14782"/>
    </source>
</evidence>
<feature type="domain" description="BBS2 hairpin" evidence="3">
    <location>
        <begin position="241"/>
        <end position="337"/>
    </location>
</feature>
<gene>
    <name evidence="4" type="ORF">NQ317_008045</name>
</gene>
<dbReference type="Pfam" id="PF23350">
    <property type="entry name" value="BBS2_pf"/>
    <property type="match status" value="1"/>
</dbReference>
<feature type="domain" description="BBS2 platform" evidence="2">
    <location>
        <begin position="137"/>
        <end position="229"/>
    </location>
</feature>
<dbReference type="PANTHER" id="PTHR32465:SF0">
    <property type="entry name" value="BARDET-BIEDL SYNDROME 2 PROTEIN"/>
    <property type="match status" value="1"/>
</dbReference>